<dbReference type="PANTHER" id="PTHR43691:SF10">
    <property type="entry name" value="URIDINE PHOSPHORYLASE 1"/>
    <property type="match status" value="1"/>
</dbReference>
<protein>
    <submittedName>
        <fullName evidence="5">Uridine phosphorylase 1</fullName>
    </submittedName>
</protein>
<dbReference type="GO" id="GO:0005737">
    <property type="term" value="C:cytoplasm"/>
    <property type="evidence" value="ECO:0007669"/>
    <property type="project" value="InterPro"/>
</dbReference>
<dbReference type="Ensembl" id="ENSCAFT00030017455.1">
    <property type="protein sequence ID" value="ENSCAFP00030015242.1"/>
    <property type="gene ID" value="ENSCAFG00030009353.1"/>
</dbReference>
<name>A0A8C0N3G5_CANLF</name>
<evidence type="ECO:0000256" key="3">
    <source>
        <dbReference type="SAM" id="MobiDB-lite"/>
    </source>
</evidence>
<dbReference type="Proteomes" id="UP000694429">
    <property type="component" value="Chromosome 18"/>
</dbReference>
<feature type="region of interest" description="Disordered" evidence="3">
    <location>
        <begin position="506"/>
        <end position="600"/>
    </location>
</feature>
<feature type="region of interest" description="Disordered" evidence="3">
    <location>
        <begin position="409"/>
        <end position="444"/>
    </location>
</feature>
<feature type="binding site" evidence="2">
    <location>
        <position position="348"/>
    </location>
    <ligand>
        <name>substrate</name>
    </ligand>
</feature>
<dbReference type="InterPro" id="IPR000845">
    <property type="entry name" value="Nucleoside_phosphorylase_d"/>
</dbReference>
<dbReference type="PANTHER" id="PTHR43691">
    <property type="entry name" value="URIDINE PHOSPHORYLASE"/>
    <property type="match status" value="1"/>
</dbReference>
<dbReference type="GO" id="GO:0009166">
    <property type="term" value="P:nucleotide catabolic process"/>
    <property type="evidence" value="ECO:0007669"/>
    <property type="project" value="InterPro"/>
</dbReference>
<dbReference type="CDD" id="cd17763">
    <property type="entry name" value="UP_hUPP-like"/>
    <property type="match status" value="1"/>
</dbReference>
<sequence length="600" mass="62556">MRKVGSSAEETKGKDARVTPPWTCSKATEVALSCAGWEGDPWEGGPGQCLVSAPPMFPTRVLCSPGAAKVLRRMPTRGAAGCTGRRARSRRGLRVPVPGRGSMCGAAGPCHPPIRATRILGTPGTSTTAATGLRCSANLSPSSRDSGHFVQPANPNVATMPEDVLYHLSLSTSTHDLPAMFGDVKFVCVGGSPTRMEAFAKYMAKELGLDHPGAEYPNICAGTDRYAMFKVGPVLSVSHGIGIPSTSVMLHEVIKLLYHARCSDVTVIRIGTSGGIGLEPGSVVVTQQAVDASFSPMFEQMVLGKRVVQRTDLDQELAKELMQCATDLPEFPTVLAKTMCTSDFYEGQGRLDGALCSYTEKDKQDYLRAAHAAGIRNIEMESSVLAAMCSACGIPVAVVCVTLLNRLDGDQVPPAQPRTPRGPRAHTDPRGHHPAGAQVGRGCTQAPWEVSRTNVPGLSEEAAAAASFGQTELRSSCLRQVDGIAGGEQGEAPLSRTLAALSPPQAATGVRVCGTVEPGRKRPSREPAPSWQQSGGEGRGVAGGGSRAQSLPRPGAARSLQVVGGGGGGRQNRGHGHQGAAEGAWRGPGAAQGRQEGTAQ</sequence>
<feature type="binding site" evidence="2">
    <location>
        <position position="225"/>
    </location>
    <ligand>
        <name>phosphate</name>
        <dbReference type="ChEBI" id="CHEBI:43474"/>
    </ligand>
</feature>
<dbReference type="AlphaFoldDB" id="A0A8C0N3G5"/>
<dbReference type="Pfam" id="PF01048">
    <property type="entry name" value="PNP_UDP_1"/>
    <property type="match status" value="1"/>
</dbReference>
<reference evidence="5" key="1">
    <citation type="submission" date="2019-03" db="EMBL/GenBank/DDBJ databases">
        <authorList>
            <person name="Warren W.C."/>
            <person name="Johnson G.S."/>
        </authorList>
    </citation>
    <scope>NUCLEOTIDE SEQUENCE [LARGE SCALE GENOMIC DNA]</scope>
    <source>
        <strain evidence="5">Basenji</strain>
    </source>
</reference>
<evidence type="ECO:0000313" key="5">
    <source>
        <dbReference type="Ensembl" id="ENSCAFP00030015242.1"/>
    </source>
</evidence>
<dbReference type="SUPFAM" id="SSF53167">
    <property type="entry name" value="Purine and uridine phosphorylases"/>
    <property type="match status" value="1"/>
</dbReference>
<proteinExistence type="inferred from homology"/>
<reference evidence="5" key="2">
    <citation type="submission" date="2025-08" db="UniProtKB">
        <authorList>
            <consortium name="Ensembl"/>
        </authorList>
    </citation>
    <scope>IDENTIFICATION</scope>
</reference>
<feature type="binding site" evidence="2">
    <location>
        <begin position="269"/>
        <end position="272"/>
    </location>
    <ligand>
        <name>phosphate</name>
        <dbReference type="ChEBI" id="CHEBI:43474"/>
    </ligand>
</feature>
<organism evidence="5 6">
    <name type="scientific">Canis lupus familiaris</name>
    <name type="common">Dog</name>
    <name type="synonym">Canis familiaris</name>
    <dbReference type="NCBI Taxonomy" id="9615"/>
    <lineage>
        <taxon>Eukaryota</taxon>
        <taxon>Metazoa</taxon>
        <taxon>Chordata</taxon>
        <taxon>Craniata</taxon>
        <taxon>Vertebrata</taxon>
        <taxon>Euteleostomi</taxon>
        <taxon>Mammalia</taxon>
        <taxon>Eutheria</taxon>
        <taxon>Laurasiatheria</taxon>
        <taxon>Carnivora</taxon>
        <taxon>Caniformia</taxon>
        <taxon>Canidae</taxon>
        <taxon>Canis</taxon>
    </lineage>
</organism>
<dbReference type="GO" id="GO:0009116">
    <property type="term" value="P:nucleoside metabolic process"/>
    <property type="evidence" value="ECO:0007669"/>
    <property type="project" value="InterPro"/>
</dbReference>
<dbReference type="Gene3D" id="3.40.50.1580">
    <property type="entry name" value="Nucleoside phosphorylase domain"/>
    <property type="match status" value="1"/>
</dbReference>
<feature type="compositionally biased region" description="Gly residues" evidence="3">
    <location>
        <begin position="535"/>
        <end position="546"/>
    </location>
</feature>
<dbReference type="NCBIfam" id="TIGR01719">
    <property type="entry name" value="euk_UDPppase"/>
    <property type="match status" value="1"/>
</dbReference>
<evidence type="ECO:0000259" key="4">
    <source>
        <dbReference type="Pfam" id="PF01048"/>
    </source>
</evidence>
<feature type="region of interest" description="Disordered" evidence="3">
    <location>
        <begin position="79"/>
        <end position="98"/>
    </location>
</feature>
<accession>A0A8C0N3G5</accession>
<evidence type="ECO:0000256" key="1">
    <source>
        <dbReference type="ARBA" id="ARBA00010456"/>
    </source>
</evidence>
<dbReference type="GO" id="GO:0004850">
    <property type="term" value="F:uridine phosphorylase activity"/>
    <property type="evidence" value="ECO:0007669"/>
    <property type="project" value="InterPro"/>
</dbReference>
<feature type="domain" description="Nucleoside phosphorylase" evidence="4">
    <location>
        <begin position="185"/>
        <end position="406"/>
    </location>
</feature>
<evidence type="ECO:0000313" key="6">
    <source>
        <dbReference type="Proteomes" id="UP000694429"/>
    </source>
</evidence>
<feature type="region of interest" description="Disordered" evidence="3">
    <location>
        <begin position="1"/>
        <end position="20"/>
    </location>
</feature>
<feature type="binding site" evidence="2">
    <location>
        <position position="350"/>
    </location>
    <ligand>
        <name>substrate</name>
    </ligand>
</feature>
<dbReference type="InterPro" id="IPR035994">
    <property type="entry name" value="Nucleoside_phosphorylase_sf"/>
</dbReference>
<dbReference type="InterPro" id="IPR010059">
    <property type="entry name" value="Uridine_phosphorylase_euk"/>
</dbReference>
<evidence type="ECO:0000256" key="2">
    <source>
        <dbReference type="PIRSR" id="PIRSR610059-50"/>
    </source>
</evidence>
<comment type="similarity">
    <text evidence="1">Belongs to the PNP/UDP phosphorylase family.</text>
</comment>